<organism evidence="7 8">
    <name type="scientific">Nocardioides jiangsuensis</name>
    <dbReference type="NCBI Taxonomy" id="2866161"/>
    <lineage>
        <taxon>Bacteria</taxon>
        <taxon>Bacillati</taxon>
        <taxon>Actinomycetota</taxon>
        <taxon>Actinomycetes</taxon>
        <taxon>Propionibacteriales</taxon>
        <taxon>Nocardioidaceae</taxon>
        <taxon>Nocardioides</taxon>
    </lineage>
</organism>
<sequence length="346" mass="36462">MSDENPSTAPTGQAPVNRGGRRRSAASVPDLVEKARTGDARAVARLISLVEDASPLLREVMAGLAPYTGNAQIVGITGSPGVGKSTSTSALVTALRASGKRVGVLAVDPSSPFSGGALLGDRIRMQEHATDPDVYIRSMASRGHLGGLSWSTPQALRVLDAAGCDVVLVETVGVGQSEVEIAGLADTTLVLLAPGMGDGIQAAKAGILEIGDVYVVNKADRDGAEQVRRDLRNMIALAERSEDAWRPPIALTVAQTGQGVEEVVEAIDAHRTWMESSGELERRRMRRARDEIEAIAVTALRARWGDVHARTELDDLAEQVAAGKSDPYRAADSLLDSFTELDSATP</sequence>
<dbReference type="InterPro" id="IPR027417">
    <property type="entry name" value="P-loop_NTPase"/>
</dbReference>
<gene>
    <name evidence="7" type="primary">meaB</name>
    <name evidence="7" type="ORF">K1X13_12625</name>
</gene>
<evidence type="ECO:0000256" key="2">
    <source>
        <dbReference type="ARBA" id="ARBA00022741"/>
    </source>
</evidence>
<dbReference type="Proteomes" id="UP000754710">
    <property type="component" value="Unassembled WGS sequence"/>
</dbReference>
<evidence type="ECO:0000256" key="1">
    <source>
        <dbReference type="ARBA" id="ARBA00009625"/>
    </source>
</evidence>
<dbReference type="NCBIfam" id="TIGR00750">
    <property type="entry name" value="lao"/>
    <property type="match status" value="1"/>
</dbReference>
<dbReference type="PANTHER" id="PTHR43087">
    <property type="entry name" value="LYSINE/ARGININE/ORNITHINE TRANSPORT SYSTEM KINASE"/>
    <property type="match status" value="1"/>
</dbReference>
<keyword evidence="8" id="KW-1185">Reference proteome</keyword>
<evidence type="ECO:0000313" key="7">
    <source>
        <dbReference type="EMBL" id="MBY9075669.1"/>
    </source>
</evidence>
<evidence type="ECO:0000256" key="6">
    <source>
        <dbReference type="SAM" id="MobiDB-lite"/>
    </source>
</evidence>
<dbReference type="CDD" id="cd03114">
    <property type="entry name" value="MMAA-like"/>
    <property type="match status" value="1"/>
</dbReference>
<dbReference type="EMBL" id="JAIEZQ010000002">
    <property type="protein sequence ID" value="MBY9075669.1"/>
    <property type="molecule type" value="Genomic_DNA"/>
</dbReference>
<dbReference type="Gene3D" id="3.40.50.300">
    <property type="entry name" value="P-loop containing nucleotide triphosphate hydrolases"/>
    <property type="match status" value="1"/>
</dbReference>
<evidence type="ECO:0000256" key="3">
    <source>
        <dbReference type="ARBA" id="ARBA00022801"/>
    </source>
</evidence>
<reference evidence="7 8" key="1">
    <citation type="submission" date="2021-08" db="EMBL/GenBank/DDBJ databases">
        <title>Nocardioides bacterium WL0053 sp. nov., isolated from the sediment.</title>
        <authorList>
            <person name="Wang L."/>
            <person name="Zhang D."/>
            <person name="Zhang A."/>
        </authorList>
    </citation>
    <scope>NUCLEOTIDE SEQUENCE [LARGE SCALE GENOMIC DNA]</scope>
    <source>
        <strain evidence="7 8">WL0053</strain>
    </source>
</reference>
<dbReference type="PANTHER" id="PTHR43087:SF1">
    <property type="entry name" value="LAO_AO TRANSPORT SYSTEM ATPASE"/>
    <property type="match status" value="1"/>
</dbReference>
<evidence type="ECO:0000256" key="4">
    <source>
        <dbReference type="ARBA" id="ARBA00023134"/>
    </source>
</evidence>
<keyword evidence="4" id="KW-0342">GTP-binding</keyword>
<keyword evidence="2" id="KW-0547">Nucleotide-binding</keyword>
<comment type="similarity">
    <text evidence="1">Belongs to the SIMIBI class G3E GTPase family. ArgK/MeaB subfamily.</text>
</comment>
<feature type="region of interest" description="Disordered" evidence="6">
    <location>
        <begin position="1"/>
        <end position="30"/>
    </location>
</feature>
<protein>
    <submittedName>
        <fullName evidence="7">Methylmalonyl Co-A mutase-associated GTPase MeaB</fullName>
    </submittedName>
</protein>
<comment type="caution">
    <text evidence="7">The sequence shown here is derived from an EMBL/GenBank/DDBJ whole genome shotgun (WGS) entry which is preliminary data.</text>
</comment>
<dbReference type="Gene3D" id="1.10.287.130">
    <property type="match status" value="1"/>
</dbReference>
<dbReference type="InterPro" id="IPR052040">
    <property type="entry name" value="GTPase/Isobutyryl-CoA_mutase"/>
</dbReference>
<evidence type="ECO:0000256" key="5">
    <source>
        <dbReference type="ARBA" id="ARBA00023186"/>
    </source>
</evidence>
<proteinExistence type="inferred from homology"/>
<feature type="compositionally biased region" description="Polar residues" evidence="6">
    <location>
        <begin position="1"/>
        <end position="11"/>
    </location>
</feature>
<accession>A0ABS7RMH4</accession>
<dbReference type="Pfam" id="PF03308">
    <property type="entry name" value="MeaB"/>
    <property type="match status" value="1"/>
</dbReference>
<evidence type="ECO:0000313" key="8">
    <source>
        <dbReference type="Proteomes" id="UP000754710"/>
    </source>
</evidence>
<keyword evidence="5" id="KW-0143">Chaperone</keyword>
<keyword evidence="3" id="KW-0378">Hydrolase</keyword>
<dbReference type="RefSeq" id="WP_221025387.1">
    <property type="nucleotide sequence ID" value="NZ_JAIEZQ010000002.1"/>
</dbReference>
<dbReference type="SUPFAM" id="SSF52540">
    <property type="entry name" value="P-loop containing nucleoside triphosphate hydrolases"/>
    <property type="match status" value="1"/>
</dbReference>
<dbReference type="InterPro" id="IPR005129">
    <property type="entry name" value="GTPase_ArgK"/>
</dbReference>
<name>A0ABS7RMH4_9ACTN</name>